<protein>
    <recommendedName>
        <fullName evidence="1">DUF2382 domain-containing protein</fullName>
    </recommendedName>
</protein>
<name>A0AAD0AEU4_FAUOS</name>
<evidence type="ECO:0000313" key="2">
    <source>
        <dbReference type="EMBL" id="ATQ83908.1"/>
    </source>
</evidence>
<feature type="domain" description="DUF2382" evidence="1">
    <location>
        <begin position="39"/>
        <end position="166"/>
    </location>
</feature>
<gene>
    <name evidence="2" type="ORF">YHS_08775</name>
</gene>
<proteinExistence type="predicted"/>
<dbReference type="InterPro" id="IPR052967">
    <property type="entry name" value="Stress_Response_Assoc"/>
</dbReference>
<dbReference type="PANTHER" id="PTHR38463:SF1">
    <property type="entry name" value="STRESS RESPONSE PROTEIN YSNF"/>
    <property type="match status" value="1"/>
</dbReference>
<dbReference type="EMBL" id="CP024176">
    <property type="protein sequence ID" value="ATQ83908.1"/>
    <property type="molecule type" value="Genomic_DNA"/>
</dbReference>
<evidence type="ECO:0000259" key="1">
    <source>
        <dbReference type="Pfam" id="PF09557"/>
    </source>
</evidence>
<dbReference type="Pfam" id="PF09557">
    <property type="entry name" value="DUF2382"/>
    <property type="match status" value="1"/>
</dbReference>
<reference evidence="2" key="1">
    <citation type="submission" date="2017-11" db="EMBL/GenBank/DDBJ databases">
        <title>Complete Genome Sequence from Moraxella oslensis YHS isolated from human skin.</title>
        <authorList>
            <person name="Lee K."/>
            <person name="Lim J.Y."/>
            <person name="Hwang I."/>
        </authorList>
    </citation>
    <scope>NUCLEOTIDE SEQUENCE</scope>
    <source>
        <strain evidence="2">YHS</strain>
    </source>
</reference>
<dbReference type="AlphaFoldDB" id="A0AAD0AEU4"/>
<organism evidence="2">
    <name type="scientific">Faucicola osloensis</name>
    <name type="common">Moraxella osloensis</name>
    <dbReference type="NCBI Taxonomy" id="34062"/>
    <lineage>
        <taxon>Bacteria</taxon>
        <taxon>Pseudomonadati</taxon>
        <taxon>Pseudomonadota</taxon>
        <taxon>Gammaproteobacteria</taxon>
        <taxon>Moraxellales</taxon>
        <taxon>Moraxellaceae</taxon>
        <taxon>Faucicola</taxon>
    </lineage>
</organism>
<dbReference type="PANTHER" id="PTHR38463">
    <property type="entry name" value="STRESS RESPONSE PROTEIN YSNF"/>
    <property type="match status" value="1"/>
</dbReference>
<accession>A0AAD0AEU4</accession>
<dbReference type="InterPro" id="IPR019060">
    <property type="entry name" value="DUF2382"/>
</dbReference>
<sequence length="194" mass="21833">MKNPIMNNTELNNHVNYTHDNHDNIVKTVDLREDTTNTLELLAERPQVQIERFIKDNIKLSKKIISQTVNVPVTLNQEVLVIEHVFTQPSASHDNLVSVVTNNVNVPQLMVNGQAITLGDTPIEIPLLQQTAKVNIETIVAEKVQLMTQNVSHETQIPVTLRHEELVTEKVEHDEPTVLATTHIAPEEVNLVSK</sequence>